<dbReference type="InterPro" id="IPR036291">
    <property type="entry name" value="NAD(P)-bd_dom_sf"/>
</dbReference>
<accession>A0A0J6FV87</accession>
<dbReference type="SUPFAM" id="SSF51735">
    <property type="entry name" value="NAD(P)-binding Rossmann-fold domains"/>
    <property type="match status" value="1"/>
</dbReference>
<dbReference type="CDD" id="cd05289">
    <property type="entry name" value="MDR_like_2"/>
    <property type="match status" value="1"/>
</dbReference>
<dbReference type="GO" id="GO:0008270">
    <property type="term" value="F:zinc ion binding"/>
    <property type="evidence" value="ECO:0007669"/>
    <property type="project" value="InterPro"/>
</dbReference>
<comment type="caution">
    <text evidence="3">The sequence shown here is derived from an EMBL/GenBank/DDBJ whole genome shotgun (WGS) entry which is preliminary data.</text>
</comment>
<organism evidence="3 4">
    <name type="scientific">Guptibacillus hwajinpoensis</name>
    <dbReference type="NCBI Taxonomy" id="208199"/>
    <lineage>
        <taxon>Bacteria</taxon>
        <taxon>Bacillati</taxon>
        <taxon>Bacillota</taxon>
        <taxon>Bacilli</taxon>
        <taxon>Bacillales</taxon>
        <taxon>Guptibacillaceae</taxon>
        <taxon>Guptibacillus</taxon>
    </lineage>
</organism>
<dbReference type="PANTHER" id="PTHR11695">
    <property type="entry name" value="ALCOHOL DEHYDROGENASE RELATED"/>
    <property type="match status" value="1"/>
</dbReference>
<keyword evidence="1" id="KW-0560">Oxidoreductase</keyword>
<dbReference type="SUPFAM" id="SSF50129">
    <property type="entry name" value="GroES-like"/>
    <property type="match status" value="1"/>
</dbReference>
<gene>
    <name evidence="3" type="ORF">AB986_02825</name>
</gene>
<name>A0A0J6FV87_9BACL</name>
<dbReference type="PANTHER" id="PTHR11695:SF294">
    <property type="entry name" value="RETICULON-4-INTERACTING PROTEIN 1, MITOCHONDRIAL"/>
    <property type="match status" value="1"/>
</dbReference>
<dbReference type="PROSITE" id="PS01162">
    <property type="entry name" value="QOR_ZETA_CRYSTAL"/>
    <property type="match status" value="1"/>
</dbReference>
<protein>
    <submittedName>
        <fullName evidence="3">NADPH:quinone reductase</fullName>
    </submittedName>
</protein>
<proteinExistence type="predicted"/>
<dbReference type="SMART" id="SM00829">
    <property type="entry name" value="PKS_ER"/>
    <property type="match status" value="1"/>
</dbReference>
<dbReference type="EMBL" id="LELK01000001">
    <property type="protein sequence ID" value="KMM38267.1"/>
    <property type="molecule type" value="Genomic_DNA"/>
</dbReference>
<dbReference type="Pfam" id="PF08240">
    <property type="entry name" value="ADH_N"/>
    <property type="match status" value="1"/>
</dbReference>
<dbReference type="PATRIC" id="fig|157733.3.peg.2779"/>
<keyword evidence="4" id="KW-1185">Reference proteome</keyword>
<dbReference type="AlphaFoldDB" id="A0A0J6FV87"/>
<evidence type="ECO:0000313" key="3">
    <source>
        <dbReference type="EMBL" id="KMM38267.1"/>
    </source>
</evidence>
<dbReference type="InterPro" id="IPR020843">
    <property type="entry name" value="ER"/>
</dbReference>
<dbReference type="Proteomes" id="UP000035996">
    <property type="component" value="Unassembled WGS sequence"/>
</dbReference>
<evidence type="ECO:0000256" key="1">
    <source>
        <dbReference type="ARBA" id="ARBA00023002"/>
    </source>
</evidence>
<reference evidence="3" key="1">
    <citation type="submission" date="2015-06" db="EMBL/GenBank/DDBJ databases">
        <authorList>
            <person name="Liu B."/>
            <person name="Wang J."/>
            <person name="Zhu Y."/>
            <person name="Liu G."/>
            <person name="Chen Q."/>
            <person name="Zheng C."/>
            <person name="Che J."/>
            <person name="Ge C."/>
            <person name="Shi H."/>
            <person name="Pan Z."/>
            <person name="Liu X."/>
        </authorList>
    </citation>
    <scope>NUCLEOTIDE SEQUENCE [LARGE SCALE GENOMIC DNA]</scope>
    <source>
        <strain evidence="3">DSM 16346</strain>
    </source>
</reference>
<evidence type="ECO:0000259" key="2">
    <source>
        <dbReference type="SMART" id="SM00829"/>
    </source>
</evidence>
<dbReference type="OrthoDB" id="9792162at2"/>
<dbReference type="GO" id="GO:0016491">
    <property type="term" value="F:oxidoreductase activity"/>
    <property type="evidence" value="ECO:0007669"/>
    <property type="project" value="UniProtKB-KW"/>
</dbReference>
<dbReference type="InterPro" id="IPR002364">
    <property type="entry name" value="Quin_OxRdtase/zeta-crystal_CS"/>
</dbReference>
<dbReference type="InterPro" id="IPR013154">
    <property type="entry name" value="ADH-like_N"/>
</dbReference>
<dbReference type="RefSeq" id="WP_048309362.1">
    <property type="nucleotide sequence ID" value="NZ_CP119526.1"/>
</dbReference>
<dbReference type="Gene3D" id="3.90.180.10">
    <property type="entry name" value="Medium-chain alcohol dehydrogenases, catalytic domain"/>
    <property type="match status" value="1"/>
</dbReference>
<dbReference type="InterPro" id="IPR050700">
    <property type="entry name" value="YIM1/Zinc_Alcohol_DH_Fams"/>
</dbReference>
<dbReference type="Gene3D" id="3.40.50.720">
    <property type="entry name" value="NAD(P)-binding Rossmann-like Domain"/>
    <property type="match status" value="1"/>
</dbReference>
<feature type="domain" description="Enoyl reductase (ER)" evidence="2">
    <location>
        <begin position="10"/>
        <end position="308"/>
    </location>
</feature>
<dbReference type="Pfam" id="PF13602">
    <property type="entry name" value="ADH_zinc_N_2"/>
    <property type="match status" value="1"/>
</dbReference>
<dbReference type="InterPro" id="IPR011032">
    <property type="entry name" value="GroES-like_sf"/>
</dbReference>
<evidence type="ECO:0000313" key="4">
    <source>
        <dbReference type="Proteomes" id="UP000035996"/>
    </source>
</evidence>
<dbReference type="STRING" id="157733.AB986_02825"/>
<sequence length="312" mass="34295">MKAVVIEQYGGKDQLHEKELESPSPEKNQVVVESYATSINPIDWKLREGYLKEMLPFNFPIVLGWDISGVIKEVGEDVKDFKVGDRVFARPATTANGTYAEEVVVDDHLLARIPDSISFEEAASVPLVGLTAWQCLIDFADLQKGEKVLIHAGAGGVGSFAIQLAKYKGAFVATTASGKNEEYLKSIGADLVINYREQDFSEVVEEYDVVLDTMGGDIQDKSFSVLRGNGRLVSIVGEPDKNKAKEMGVRSGNVWLEPNGEQLKEIASLMDRGEIKASIGHRFPFGEEGIREAHALSESHHARGKIVILFDK</sequence>